<evidence type="ECO:0000313" key="1">
    <source>
        <dbReference type="EMBL" id="KAJ3529330.1"/>
    </source>
</evidence>
<name>A0ACC1S073_9HYPO</name>
<accession>A0ACC1S073</accession>
<dbReference type="EMBL" id="JANRMS010001300">
    <property type="protein sequence ID" value="KAJ3529330.1"/>
    <property type="molecule type" value="Genomic_DNA"/>
</dbReference>
<dbReference type="Proteomes" id="UP001148629">
    <property type="component" value="Unassembled WGS sequence"/>
</dbReference>
<gene>
    <name evidence="1" type="ORF">NM208_g9808</name>
</gene>
<organism evidence="1 2">
    <name type="scientific">Fusarium decemcellulare</name>
    <dbReference type="NCBI Taxonomy" id="57161"/>
    <lineage>
        <taxon>Eukaryota</taxon>
        <taxon>Fungi</taxon>
        <taxon>Dikarya</taxon>
        <taxon>Ascomycota</taxon>
        <taxon>Pezizomycotina</taxon>
        <taxon>Sordariomycetes</taxon>
        <taxon>Hypocreomycetidae</taxon>
        <taxon>Hypocreales</taxon>
        <taxon>Nectriaceae</taxon>
        <taxon>Fusarium</taxon>
        <taxon>Fusarium decemcellulare species complex</taxon>
    </lineage>
</organism>
<reference evidence="1" key="1">
    <citation type="submission" date="2022-08" db="EMBL/GenBank/DDBJ databases">
        <title>Genome Sequence of Fusarium decemcellulare.</title>
        <authorList>
            <person name="Buettner E."/>
        </authorList>
    </citation>
    <scope>NUCLEOTIDE SEQUENCE</scope>
    <source>
        <strain evidence="1">Babe19</strain>
    </source>
</reference>
<protein>
    <submittedName>
        <fullName evidence="1">Uncharacterized protein</fullName>
    </submittedName>
</protein>
<keyword evidence="2" id="KW-1185">Reference proteome</keyword>
<comment type="caution">
    <text evidence="1">The sequence shown here is derived from an EMBL/GenBank/DDBJ whole genome shotgun (WGS) entry which is preliminary data.</text>
</comment>
<sequence length="304" mass="33128">MSKTDITIVGVGNIGAAIVKKWLEKGITVTMWNRNPDRPWLKDLADLGAVFEKDLNIAIARSDVILLSVAAYNNITEFFSSILPLEKDQSTKAVINITTGTPHQAREMNTWFKSNGIAKYLDGAIMVTPELVGTEHSSIWLSGETEKVFSEVSSLLSPLGKLHYVAQDPGAASLWDIAALAAMDGMLTGGLMAMNLLKRQKTSTDGKPPSVENPIRKIVIPLLSSFLPFLGDVAAALDDEDWGRNFGNPVSMQLKGFETILEGMRQEKVSTEGLELFHSLMKRTLKEKGGDAGLAAMGTYMLEE</sequence>
<evidence type="ECO:0000313" key="2">
    <source>
        <dbReference type="Proteomes" id="UP001148629"/>
    </source>
</evidence>
<proteinExistence type="predicted"/>